<proteinExistence type="inferred from homology"/>
<dbReference type="Pfam" id="PF00112">
    <property type="entry name" value="Peptidase_C1"/>
    <property type="match status" value="1"/>
</dbReference>
<keyword evidence="2" id="KW-0472">Membrane</keyword>
<dbReference type="Pfam" id="PF18560">
    <property type="entry name" value="Lectin_like"/>
    <property type="match status" value="1"/>
</dbReference>
<sequence length="586" mass="65188">MKLSKRFLVFTIIIAFVLIWKLNNWNDRYAAVEAFRGATLNEDVLYPLMSKNLNDAGQLKVYVNGEQLASTQSNIMLDDGLNPVGSLNFIRSQLKGSAFMEDENSAVVQITNNIYEFIDGNLTATENGDDMELAIAPSLHLGELYIGLEDLCNVFDYEYSYDKSAYTVTIDFDKSPRLPSKYDLRSVNRVSTIRNQGSTATCWACASLEALESSLLPAKPYLFSVDSMINENSFGLDESAGGKYTMALAYLLSWQGPSIETNASTNSIISNLKSNDEKSQPQIHLQEAHFYDSENLDEIKQAVYQYGGVSSSIYASVATSNLTRSSSYNIRTNSYCYTGNSKPNHDVVIIGWDDKYPAENFSEDVPKDGAFICQNSWGTGFGDDGVFYISYYDSNIGNQAVSYVSIDTNNTYNYIYQSDLCGWVGQIGYNKQWAYGANTFVADADQQIEAAGFYALGKDTSYQIYFVSNYENTSTLSDKELVAAGTVSNRGYYTIKFNSAKPVKKGESFAIVLYVNTPETKRPLAVEYATDKMTQAVDITDGKGFISNNGLDWENVEDAVKSNLCIKAYANNVMEVFEEETKKVSK</sequence>
<dbReference type="InterPro" id="IPR000668">
    <property type="entry name" value="Peptidase_C1A_C"/>
</dbReference>
<evidence type="ECO:0000259" key="3">
    <source>
        <dbReference type="SMART" id="SM00645"/>
    </source>
</evidence>
<dbReference type="EMBL" id="SVER01000013">
    <property type="protein sequence ID" value="MBE5919468.1"/>
    <property type="molecule type" value="Genomic_DNA"/>
</dbReference>
<feature type="domain" description="Peptidase C1A papain C-terminal" evidence="3">
    <location>
        <begin position="178"/>
        <end position="405"/>
    </location>
</feature>
<name>A0A927UAU1_9FIRM</name>
<protein>
    <submittedName>
        <fullName evidence="4">Cell surface protein</fullName>
    </submittedName>
</protein>
<keyword evidence="2" id="KW-0812">Transmembrane</keyword>
<dbReference type="InterPro" id="IPR040528">
    <property type="entry name" value="Lectin-like"/>
</dbReference>
<accession>A0A927UAU1</accession>
<evidence type="ECO:0000256" key="1">
    <source>
        <dbReference type="ARBA" id="ARBA00008455"/>
    </source>
</evidence>
<dbReference type="SUPFAM" id="SSF54001">
    <property type="entry name" value="Cysteine proteinases"/>
    <property type="match status" value="1"/>
</dbReference>
<dbReference type="PANTHER" id="PTHR12411">
    <property type="entry name" value="CYSTEINE PROTEASE FAMILY C1-RELATED"/>
    <property type="match status" value="1"/>
</dbReference>
<comment type="caution">
    <text evidence="4">The sequence shown here is derived from an EMBL/GenBank/DDBJ whole genome shotgun (WGS) entry which is preliminary data.</text>
</comment>
<dbReference type="InterPro" id="IPR013128">
    <property type="entry name" value="Peptidase_C1A"/>
</dbReference>
<evidence type="ECO:0000313" key="4">
    <source>
        <dbReference type="EMBL" id="MBE5919468.1"/>
    </source>
</evidence>
<dbReference type="GO" id="GO:0008234">
    <property type="term" value="F:cysteine-type peptidase activity"/>
    <property type="evidence" value="ECO:0007669"/>
    <property type="project" value="InterPro"/>
</dbReference>
<gene>
    <name evidence="4" type="ORF">E7272_06430</name>
</gene>
<keyword evidence="2" id="KW-1133">Transmembrane helix</keyword>
<dbReference type="Proteomes" id="UP000766246">
    <property type="component" value="Unassembled WGS sequence"/>
</dbReference>
<dbReference type="InterPro" id="IPR038765">
    <property type="entry name" value="Papain-like_cys_pep_sf"/>
</dbReference>
<organism evidence="4 5">
    <name type="scientific">Pseudobutyrivibrio ruminis</name>
    <dbReference type="NCBI Taxonomy" id="46206"/>
    <lineage>
        <taxon>Bacteria</taxon>
        <taxon>Bacillati</taxon>
        <taxon>Bacillota</taxon>
        <taxon>Clostridia</taxon>
        <taxon>Lachnospirales</taxon>
        <taxon>Lachnospiraceae</taxon>
        <taxon>Pseudobutyrivibrio</taxon>
    </lineage>
</organism>
<evidence type="ECO:0000256" key="2">
    <source>
        <dbReference type="SAM" id="Phobius"/>
    </source>
</evidence>
<dbReference type="CDD" id="cd02619">
    <property type="entry name" value="Peptidase_C1"/>
    <property type="match status" value="1"/>
</dbReference>
<evidence type="ECO:0000313" key="5">
    <source>
        <dbReference type="Proteomes" id="UP000766246"/>
    </source>
</evidence>
<dbReference type="AlphaFoldDB" id="A0A927UAU1"/>
<reference evidence="4" key="1">
    <citation type="submission" date="2019-04" db="EMBL/GenBank/DDBJ databases">
        <title>Evolution of Biomass-Degrading Anaerobic Consortia Revealed by Metagenomics.</title>
        <authorList>
            <person name="Peng X."/>
        </authorList>
    </citation>
    <scope>NUCLEOTIDE SEQUENCE</scope>
    <source>
        <strain evidence="4">SIG311</strain>
    </source>
</reference>
<dbReference type="GO" id="GO:0006508">
    <property type="term" value="P:proteolysis"/>
    <property type="evidence" value="ECO:0007669"/>
    <property type="project" value="InterPro"/>
</dbReference>
<dbReference type="SMART" id="SM00645">
    <property type="entry name" value="Pept_C1"/>
    <property type="match status" value="1"/>
</dbReference>
<feature type="transmembrane region" description="Helical" evidence="2">
    <location>
        <begin position="7"/>
        <end position="23"/>
    </location>
</feature>
<comment type="similarity">
    <text evidence="1">Belongs to the peptidase C1 family.</text>
</comment>
<dbReference type="Gene3D" id="3.90.70.10">
    <property type="entry name" value="Cysteine proteinases"/>
    <property type="match status" value="1"/>
</dbReference>